<organism evidence="4 5">
    <name type="scientific">Hwanghaeella grinnelliae</name>
    <dbReference type="NCBI Taxonomy" id="2500179"/>
    <lineage>
        <taxon>Bacteria</taxon>
        <taxon>Pseudomonadati</taxon>
        <taxon>Pseudomonadota</taxon>
        <taxon>Alphaproteobacteria</taxon>
        <taxon>Rhodospirillales</taxon>
        <taxon>Rhodospirillaceae</taxon>
        <taxon>Hwanghaeella</taxon>
    </lineage>
</organism>
<dbReference type="GO" id="GO:0008664">
    <property type="term" value="F:RNA 2',3'-cyclic 3'-phosphodiesterase activity"/>
    <property type="evidence" value="ECO:0007669"/>
    <property type="project" value="UniProtKB-EC"/>
</dbReference>
<dbReference type="InterPro" id="IPR009097">
    <property type="entry name" value="Cyclic_Pdiesterase"/>
</dbReference>
<evidence type="ECO:0000259" key="3">
    <source>
        <dbReference type="Pfam" id="PF02834"/>
    </source>
</evidence>
<proteinExistence type="inferred from homology"/>
<evidence type="ECO:0000313" key="5">
    <source>
        <dbReference type="Proteomes" id="UP000287447"/>
    </source>
</evidence>
<dbReference type="EMBL" id="SADE01000002">
    <property type="protein sequence ID" value="RVU36539.1"/>
    <property type="molecule type" value="Genomic_DNA"/>
</dbReference>
<dbReference type="AlphaFoldDB" id="A0A3S2Y313"/>
<evidence type="ECO:0000256" key="1">
    <source>
        <dbReference type="ARBA" id="ARBA00022801"/>
    </source>
</evidence>
<dbReference type="SUPFAM" id="SSF55144">
    <property type="entry name" value="LigT-like"/>
    <property type="match status" value="1"/>
</dbReference>
<keyword evidence="1 2" id="KW-0378">Hydrolase</keyword>
<feature type="domain" description="Phosphoesterase HXTX" evidence="3">
    <location>
        <begin position="14"/>
        <end position="91"/>
    </location>
</feature>
<reference evidence="5" key="1">
    <citation type="submission" date="2019-01" db="EMBL/GenBank/DDBJ databases">
        <title>Gri0909 isolated from a small marine red alga.</title>
        <authorList>
            <person name="Kim J."/>
            <person name="Jeong S.E."/>
            <person name="Jeon C.O."/>
        </authorList>
    </citation>
    <scope>NUCLEOTIDE SEQUENCE [LARGE SCALE GENOMIC DNA]</scope>
    <source>
        <strain evidence="5">Gri0909</strain>
    </source>
</reference>
<gene>
    <name evidence="4" type="primary">thpR</name>
    <name evidence="4" type="ORF">EOI86_15230</name>
</gene>
<comment type="similarity">
    <text evidence="2">Belongs to the 2H phosphoesterase superfamily. ThpR family.</text>
</comment>
<comment type="caution">
    <text evidence="4">The sequence shown here is derived from an EMBL/GenBank/DDBJ whole genome shotgun (WGS) entry which is preliminary data.</text>
</comment>
<feature type="domain" description="Phosphoesterase HXTX" evidence="3">
    <location>
        <begin position="96"/>
        <end position="175"/>
    </location>
</feature>
<comment type="function">
    <text evidence="2">Hydrolyzes RNA 2',3'-cyclic phosphodiester to an RNA 2'-phosphomonoester.</text>
</comment>
<dbReference type="NCBIfam" id="TIGR02258">
    <property type="entry name" value="2_5_ligase"/>
    <property type="match status" value="1"/>
</dbReference>
<protein>
    <recommendedName>
        <fullName evidence="2">RNA 2',3'-cyclic phosphodiesterase</fullName>
        <shortName evidence="2">RNA 2',3'-CPDase</shortName>
        <ecNumber evidence="2">3.1.4.58</ecNumber>
    </recommendedName>
</protein>
<dbReference type="Proteomes" id="UP000287447">
    <property type="component" value="Unassembled WGS sequence"/>
</dbReference>
<comment type="catalytic activity">
    <reaction evidence="2">
        <text>a 3'-end 2',3'-cyclophospho-ribonucleotide-RNA + H2O = a 3'-end 2'-phospho-ribonucleotide-RNA + H(+)</text>
        <dbReference type="Rhea" id="RHEA:11828"/>
        <dbReference type="Rhea" id="RHEA-COMP:10464"/>
        <dbReference type="Rhea" id="RHEA-COMP:17353"/>
        <dbReference type="ChEBI" id="CHEBI:15377"/>
        <dbReference type="ChEBI" id="CHEBI:15378"/>
        <dbReference type="ChEBI" id="CHEBI:83064"/>
        <dbReference type="ChEBI" id="CHEBI:173113"/>
        <dbReference type="EC" id="3.1.4.58"/>
    </reaction>
</comment>
<feature type="short sequence motif" description="HXTX 1" evidence="2">
    <location>
        <begin position="43"/>
        <end position="46"/>
    </location>
</feature>
<evidence type="ECO:0000313" key="4">
    <source>
        <dbReference type="EMBL" id="RVU36539.1"/>
    </source>
</evidence>
<dbReference type="InterPro" id="IPR014051">
    <property type="entry name" value="Phosphoesterase_HXTX"/>
</dbReference>
<dbReference type="PANTHER" id="PTHR35561:SF1">
    <property type="entry name" value="RNA 2',3'-CYCLIC PHOSPHODIESTERASE"/>
    <property type="match status" value="1"/>
</dbReference>
<dbReference type="EC" id="3.1.4.58" evidence="2"/>
<accession>A0A3S2Y313</accession>
<dbReference type="InterPro" id="IPR004175">
    <property type="entry name" value="RNA_CPDase"/>
</dbReference>
<dbReference type="HAMAP" id="MF_01940">
    <property type="entry name" value="RNA_CPDase"/>
    <property type="match status" value="1"/>
</dbReference>
<name>A0A3S2Y313_9PROT</name>
<dbReference type="PANTHER" id="PTHR35561">
    <property type="entry name" value="RNA 2',3'-CYCLIC PHOSPHODIESTERASE"/>
    <property type="match status" value="1"/>
</dbReference>
<evidence type="ECO:0000256" key="2">
    <source>
        <dbReference type="HAMAP-Rule" id="MF_01940"/>
    </source>
</evidence>
<dbReference type="Gene3D" id="3.90.1140.10">
    <property type="entry name" value="Cyclic phosphodiesterase"/>
    <property type="match status" value="1"/>
</dbReference>
<dbReference type="Pfam" id="PF02834">
    <property type="entry name" value="LigT_PEase"/>
    <property type="match status" value="2"/>
</dbReference>
<keyword evidence="5" id="KW-1185">Reference proteome</keyword>
<dbReference type="GO" id="GO:0004113">
    <property type="term" value="F:2',3'-cyclic-nucleotide 3'-phosphodiesterase activity"/>
    <property type="evidence" value="ECO:0007669"/>
    <property type="project" value="InterPro"/>
</dbReference>
<sequence>MTREDKMIRLFVALPLPHSVRETLSRLGNGVPGARWLPPENYHLTLRFVGNVDEHVADDVHDALLRIQADAFEVNLKGISWFGTKKKPSSIVACAEKTDGLLHLQRKIESACVRVGLEPEVRKFMPHVTLARLKGASVDYVEHYCAERSWLNVPAFPADEFVLYSSFLSQSGAIYTPEADYPLRELVW</sequence>
<feature type="active site" description="Proton acceptor" evidence="2">
    <location>
        <position position="127"/>
    </location>
</feature>
<feature type="active site" description="Proton donor" evidence="2">
    <location>
        <position position="43"/>
    </location>
</feature>
<feature type="short sequence motif" description="HXTX 2" evidence="2">
    <location>
        <begin position="127"/>
        <end position="130"/>
    </location>
</feature>